<feature type="transmembrane region" description="Helical" evidence="1">
    <location>
        <begin position="89"/>
        <end position="110"/>
    </location>
</feature>
<protein>
    <submittedName>
        <fullName evidence="3">Uncharacterized protein</fullName>
    </submittedName>
</protein>
<dbReference type="Proteomes" id="UP000093561">
    <property type="component" value="Unassembled WGS sequence"/>
</dbReference>
<reference evidence="3" key="3">
    <citation type="submission" date="2024-02" db="UniProtKB">
        <authorList>
            <consortium name="WormBaseParasite"/>
        </authorList>
    </citation>
    <scope>IDENTIFICATION</scope>
    <source>
        <strain evidence="3">pt0022</strain>
    </source>
</reference>
<name>A0AAF5Q4M7_WUCBA</name>
<proteinExistence type="predicted"/>
<organism evidence="2 3">
    <name type="scientific">Wuchereria bancrofti</name>
    <dbReference type="NCBI Taxonomy" id="6293"/>
    <lineage>
        <taxon>Eukaryota</taxon>
        <taxon>Metazoa</taxon>
        <taxon>Ecdysozoa</taxon>
        <taxon>Nematoda</taxon>
        <taxon>Chromadorea</taxon>
        <taxon>Rhabditida</taxon>
        <taxon>Spirurina</taxon>
        <taxon>Spiruromorpha</taxon>
        <taxon>Filarioidea</taxon>
        <taxon>Onchocercidae</taxon>
        <taxon>Wuchereria</taxon>
    </lineage>
</organism>
<evidence type="ECO:0000313" key="2">
    <source>
        <dbReference type="Proteomes" id="UP000093561"/>
    </source>
</evidence>
<keyword evidence="1" id="KW-0812">Transmembrane</keyword>
<dbReference type="AlphaFoldDB" id="A0AAF5Q4M7"/>
<accession>A0AAF5Q4M7</accession>
<sequence length="126" mass="14006">MFKKFSINDTKTLFFGKKPKITNSRVICILNKVDQVVVLILQANQLQQLNANGQDHCVNDLLFDPKGAAKVNDLLFDPKGAAKVQKTNYFILLLFLLLLFFPVTTTITTATTTITITTTTTTIAII</sequence>
<reference evidence="2" key="1">
    <citation type="submission" date="2015-03" db="EMBL/GenBank/DDBJ databases">
        <title>Wuchereria bancrofti Genome Sequencing Papua New Guinea Strain.</title>
        <authorList>
            <person name="Small S.T."/>
            <person name="Serre D."/>
            <person name="Zimmerman P.A."/>
        </authorList>
    </citation>
    <scope>NUCLEOTIDE SEQUENCE [LARGE SCALE GENOMIC DNA]</scope>
    <source>
        <strain evidence="2">pt0022</strain>
    </source>
</reference>
<keyword evidence="1" id="KW-0472">Membrane</keyword>
<reference evidence="2" key="2">
    <citation type="journal article" date="2016" name="Mol. Ecol.">
        <title>Population genomics of the filarial nematode parasite Wuchereria bancrofti from mosquitoes.</title>
        <authorList>
            <person name="Small S.T."/>
            <person name="Reimer L.J."/>
            <person name="Tisch D.J."/>
            <person name="King C.L."/>
            <person name="Christensen B.M."/>
            <person name="Siba P.M."/>
            <person name="Kazura J.W."/>
            <person name="Serre D."/>
            <person name="Zimmerman P.A."/>
        </authorList>
    </citation>
    <scope>NUCLEOTIDE SEQUENCE</scope>
    <source>
        <strain evidence="2">pt0022</strain>
    </source>
</reference>
<evidence type="ECO:0000313" key="3">
    <source>
        <dbReference type="WBParaSite" id="mrna-Wban_10115"/>
    </source>
</evidence>
<dbReference type="WBParaSite" id="mrna-Wban_10115">
    <property type="protein sequence ID" value="mrna-Wban_10115"/>
    <property type="gene ID" value="Wban_10115"/>
</dbReference>
<evidence type="ECO:0000256" key="1">
    <source>
        <dbReference type="SAM" id="Phobius"/>
    </source>
</evidence>
<keyword evidence="1" id="KW-1133">Transmembrane helix</keyword>